<keyword evidence="2" id="KW-0808">Transferase</keyword>
<protein>
    <submittedName>
        <fullName evidence="2">Class I SAM-dependent methyltransferase</fullName>
        <ecNumber evidence="2">2.1.1.-</ecNumber>
    </submittedName>
</protein>
<dbReference type="InterPro" id="IPR013216">
    <property type="entry name" value="Methyltransf_11"/>
</dbReference>
<dbReference type="InterPro" id="IPR029063">
    <property type="entry name" value="SAM-dependent_MTases_sf"/>
</dbReference>
<feature type="domain" description="Methyltransferase type 11" evidence="1">
    <location>
        <begin position="46"/>
        <end position="138"/>
    </location>
</feature>
<gene>
    <name evidence="2" type="ORF">ACFQ3Q_00120</name>
</gene>
<evidence type="ECO:0000313" key="2">
    <source>
        <dbReference type="EMBL" id="MFD1094140.1"/>
    </source>
</evidence>
<dbReference type="PANTHER" id="PTHR45036">
    <property type="entry name" value="METHYLTRANSFERASE LIKE 7B"/>
    <property type="match status" value="1"/>
</dbReference>
<organism evidence="2 3">
    <name type="scientific">Salegentibacter chungangensis</name>
    <dbReference type="NCBI Taxonomy" id="1335724"/>
    <lineage>
        <taxon>Bacteria</taxon>
        <taxon>Pseudomonadati</taxon>
        <taxon>Bacteroidota</taxon>
        <taxon>Flavobacteriia</taxon>
        <taxon>Flavobacteriales</taxon>
        <taxon>Flavobacteriaceae</taxon>
        <taxon>Salegentibacter</taxon>
    </lineage>
</organism>
<proteinExistence type="predicted"/>
<keyword evidence="3" id="KW-1185">Reference proteome</keyword>
<dbReference type="CDD" id="cd02440">
    <property type="entry name" value="AdoMet_MTases"/>
    <property type="match status" value="1"/>
</dbReference>
<dbReference type="GO" id="GO:0008168">
    <property type="term" value="F:methyltransferase activity"/>
    <property type="evidence" value="ECO:0007669"/>
    <property type="project" value="UniProtKB-KW"/>
</dbReference>
<reference evidence="3" key="1">
    <citation type="journal article" date="2019" name="Int. J. Syst. Evol. Microbiol.">
        <title>The Global Catalogue of Microorganisms (GCM) 10K type strain sequencing project: providing services to taxonomists for standard genome sequencing and annotation.</title>
        <authorList>
            <consortium name="The Broad Institute Genomics Platform"/>
            <consortium name="The Broad Institute Genome Sequencing Center for Infectious Disease"/>
            <person name="Wu L."/>
            <person name="Ma J."/>
        </authorList>
    </citation>
    <scope>NUCLEOTIDE SEQUENCE [LARGE SCALE GENOMIC DNA]</scope>
    <source>
        <strain evidence="3">CCUG 64793</strain>
    </source>
</reference>
<dbReference type="GO" id="GO:0032259">
    <property type="term" value="P:methylation"/>
    <property type="evidence" value="ECO:0007669"/>
    <property type="project" value="UniProtKB-KW"/>
</dbReference>
<dbReference type="Pfam" id="PF08241">
    <property type="entry name" value="Methyltransf_11"/>
    <property type="match status" value="1"/>
</dbReference>
<dbReference type="InterPro" id="IPR052356">
    <property type="entry name" value="Thiol_S-MT"/>
</dbReference>
<dbReference type="Gene3D" id="3.40.50.150">
    <property type="entry name" value="Vaccinia Virus protein VP39"/>
    <property type="match status" value="1"/>
</dbReference>
<dbReference type="RefSeq" id="WP_380741730.1">
    <property type="nucleotide sequence ID" value="NZ_JBHTLI010000001.1"/>
</dbReference>
<dbReference type="EC" id="2.1.1.-" evidence="2"/>
<keyword evidence="2" id="KW-0489">Methyltransferase</keyword>
<accession>A0ABW3NLQ7</accession>
<dbReference type="EMBL" id="JBHTLI010000001">
    <property type="protein sequence ID" value="MFD1094140.1"/>
    <property type="molecule type" value="Genomic_DNA"/>
</dbReference>
<comment type="caution">
    <text evidence="2">The sequence shown here is derived from an EMBL/GenBank/DDBJ whole genome shotgun (WGS) entry which is preliminary data.</text>
</comment>
<evidence type="ECO:0000313" key="3">
    <source>
        <dbReference type="Proteomes" id="UP001597131"/>
    </source>
</evidence>
<sequence>MSSTEKIKKRYNRVAACYDWFEGAMGGGKFKKWIRPLLKEAKGETLEIGVGTGKTIPYYPPEIHLTAIDFSPKMLKQAKKRFANDLRVRFLEMDVQNLEFPDNSFDTVVTSCVFCSVPDPVKGLIEIRRVLKPGGQLLMLEHMRSHKKIIGKLMDWFNFIPVNIWGANINRETIENLKKAGFQDPEVNNVWMDIVKQIKVKKTEA</sequence>
<dbReference type="PANTHER" id="PTHR45036:SF1">
    <property type="entry name" value="METHYLTRANSFERASE LIKE 7A"/>
    <property type="match status" value="1"/>
</dbReference>
<evidence type="ECO:0000259" key="1">
    <source>
        <dbReference type="Pfam" id="PF08241"/>
    </source>
</evidence>
<dbReference type="SUPFAM" id="SSF53335">
    <property type="entry name" value="S-adenosyl-L-methionine-dependent methyltransferases"/>
    <property type="match status" value="1"/>
</dbReference>
<name>A0ABW3NLQ7_9FLAO</name>
<dbReference type="Proteomes" id="UP001597131">
    <property type="component" value="Unassembled WGS sequence"/>
</dbReference>